<evidence type="ECO:0000256" key="1">
    <source>
        <dbReference type="SAM" id="MobiDB-lite"/>
    </source>
</evidence>
<feature type="region of interest" description="Disordered" evidence="1">
    <location>
        <begin position="43"/>
        <end position="62"/>
    </location>
</feature>
<dbReference type="Proteomes" id="UP000012488">
    <property type="component" value="Chromosome"/>
</dbReference>
<dbReference type="KEGG" id="mmes:MMSR116_01905"/>
<protein>
    <submittedName>
        <fullName evidence="2">Uncharacterized protein</fullName>
    </submittedName>
</protein>
<reference evidence="2 3" key="2">
    <citation type="journal article" date="2013" name="Genome Announc.">
        <title>Draft Genome Sequence of Methylobacterium mesophilicum Strain SR1.6/6, Isolated from Citrus sinensis.</title>
        <authorList>
            <person name="Marinho Almeida D."/>
            <person name="Dini-Andreote F."/>
            <person name="Camargo Neves A.A."/>
            <person name="Juca Ramos R.T."/>
            <person name="Andreote F.D."/>
            <person name="Carneiro A.R."/>
            <person name="Oliveira de Souza Lima A."/>
            <person name="Caracciolo Gomes de Sa P.H."/>
            <person name="Ribeiro Barbosa M.S."/>
            <person name="Araujo W.L."/>
            <person name="Silva A."/>
        </authorList>
    </citation>
    <scope>NUCLEOTIDE SEQUENCE [LARGE SCALE GENOMIC DNA]</scope>
    <source>
        <strain evidence="2 3">SR1.6/6</strain>
    </source>
</reference>
<name>A0A6B9FAE3_9HYPH</name>
<dbReference type="EMBL" id="CP043538">
    <property type="protein sequence ID" value="QGY00801.1"/>
    <property type="molecule type" value="Genomic_DNA"/>
</dbReference>
<reference evidence="2 3" key="1">
    <citation type="journal article" date="2012" name="Genet. Mol. Biol.">
        <title>Analysis of 16S rRNA and mxaF genes revealing insights into Methylobacterium niche-specific plant association.</title>
        <authorList>
            <person name="Dourado M.N."/>
            <person name="Andreote F.D."/>
            <person name="Dini-Andreote F."/>
            <person name="Conti R."/>
            <person name="Araujo J.M."/>
            <person name="Araujo W.L."/>
        </authorList>
    </citation>
    <scope>NUCLEOTIDE SEQUENCE [LARGE SCALE GENOMIC DNA]</scope>
    <source>
        <strain evidence="2 3">SR1.6/6</strain>
    </source>
</reference>
<proteinExistence type="predicted"/>
<feature type="compositionally biased region" description="Basic and acidic residues" evidence="1">
    <location>
        <begin position="1"/>
        <end position="15"/>
    </location>
</feature>
<dbReference type="AlphaFoldDB" id="A0A6B9FAE3"/>
<organism evidence="2 3">
    <name type="scientific">Methylobacterium mesophilicum SR1.6/6</name>
    <dbReference type="NCBI Taxonomy" id="908290"/>
    <lineage>
        <taxon>Bacteria</taxon>
        <taxon>Pseudomonadati</taxon>
        <taxon>Pseudomonadota</taxon>
        <taxon>Alphaproteobacteria</taxon>
        <taxon>Hyphomicrobiales</taxon>
        <taxon>Methylobacteriaceae</taxon>
        <taxon>Methylobacterium</taxon>
    </lineage>
</organism>
<gene>
    <name evidence="2" type="ORF">MMSR116_01905</name>
</gene>
<accession>A0A6B9FAE3</accession>
<evidence type="ECO:0000313" key="3">
    <source>
        <dbReference type="Proteomes" id="UP000012488"/>
    </source>
</evidence>
<sequence>MPDPSHARPHPEAPERSGGLEGALQPAARPLEPTSEAAALHLRMRGAKGGEGSGRSASLGFA</sequence>
<evidence type="ECO:0000313" key="2">
    <source>
        <dbReference type="EMBL" id="QGY00801.1"/>
    </source>
</evidence>
<feature type="region of interest" description="Disordered" evidence="1">
    <location>
        <begin position="1"/>
        <end position="36"/>
    </location>
</feature>